<protein>
    <submittedName>
        <fullName evidence="3">Structure-specific endonuclease subunit slx1</fullName>
    </submittedName>
</protein>
<evidence type="ECO:0000256" key="1">
    <source>
        <dbReference type="SAM" id="MobiDB-lite"/>
    </source>
</evidence>
<dbReference type="EMBL" id="JAMFTS010000002">
    <property type="protein sequence ID" value="KAJ4787098.1"/>
    <property type="molecule type" value="Genomic_DNA"/>
</dbReference>
<feature type="compositionally biased region" description="Low complexity" evidence="1">
    <location>
        <begin position="78"/>
        <end position="91"/>
    </location>
</feature>
<dbReference type="PANTHER" id="PTHR20208:SF13">
    <property type="entry name" value="STRUCTURE-SPECIFIC ENDONUCLEASE SUBUNIT SLX1"/>
    <property type="match status" value="1"/>
</dbReference>
<accession>A0AAV8F8P4</accession>
<comment type="caution">
    <text evidence="3">The sequence shown here is derived from an EMBL/GenBank/DDBJ whole genome shotgun (WGS) entry which is preliminary data.</text>
</comment>
<sequence length="234" mass="26574">MFNYLRLAPGQVPQHRILHFLFPKKQKHIQLQLKSNFLANPKTMRKLTTIFRCNKPNRPLLSNSKSPIKQTSGAKIASSPSPSSSTSPSSSNQTRKGRSVRNGDLSPRRTKKMRVSSWSVYLIVSSRLPRTYVGVTTNFTRRLKQHNGELKGGAKASSAGRPWSLACIVRGFENRSEACEFESKWKNISKKSSRKKKEENAVNSLLRHREEALKKVDTSFDSSRLKVEWQSTES</sequence>
<evidence type="ECO:0000313" key="4">
    <source>
        <dbReference type="Proteomes" id="UP001140206"/>
    </source>
</evidence>
<dbReference type="PROSITE" id="PS50164">
    <property type="entry name" value="GIY_YIG"/>
    <property type="match status" value="1"/>
</dbReference>
<dbReference type="Gene3D" id="3.40.1440.10">
    <property type="entry name" value="GIY-YIG endonuclease"/>
    <property type="match status" value="1"/>
</dbReference>
<feature type="domain" description="GIY-YIG" evidence="2">
    <location>
        <begin position="116"/>
        <end position="199"/>
    </location>
</feature>
<dbReference type="InterPro" id="IPR000305">
    <property type="entry name" value="GIY-YIG_endonuc"/>
</dbReference>
<keyword evidence="4" id="KW-1185">Reference proteome</keyword>
<evidence type="ECO:0000259" key="2">
    <source>
        <dbReference type="PROSITE" id="PS50164"/>
    </source>
</evidence>
<gene>
    <name evidence="3" type="ORF">LUZ62_038344</name>
</gene>
<dbReference type="SUPFAM" id="SSF82771">
    <property type="entry name" value="GIY-YIG endonuclease"/>
    <property type="match status" value="1"/>
</dbReference>
<feature type="region of interest" description="Disordered" evidence="1">
    <location>
        <begin position="55"/>
        <end position="111"/>
    </location>
</feature>
<keyword evidence="3" id="KW-0378">Hydrolase</keyword>
<dbReference type="InterPro" id="IPR035901">
    <property type="entry name" value="GIY-YIG_endonuc_sf"/>
</dbReference>
<proteinExistence type="predicted"/>
<keyword evidence="3" id="KW-0255">Endonuclease</keyword>
<name>A0AAV8F8P4_9POAL</name>
<keyword evidence="3" id="KW-0540">Nuclease</keyword>
<organism evidence="3 4">
    <name type="scientific">Rhynchospora pubera</name>
    <dbReference type="NCBI Taxonomy" id="906938"/>
    <lineage>
        <taxon>Eukaryota</taxon>
        <taxon>Viridiplantae</taxon>
        <taxon>Streptophyta</taxon>
        <taxon>Embryophyta</taxon>
        <taxon>Tracheophyta</taxon>
        <taxon>Spermatophyta</taxon>
        <taxon>Magnoliopsida</taxon>
        <taxon>Liliopsida</taxon>
        <taxon>Poales</taxon>
        <taxon>Cyperaceae</taxon>
        <taxon>Cyperoideae</taxon>
        <taxon>Rhynchosporeae</taxon>
        <taxon>Rhynchospora</taxon>
    </lineage>
</organism>
<reference evidence="3" key="1">
    <citation type="submission" date="2022-08" db="EMBL/GenBank/DDBJ databases">
        <authorList>
            <person name="Marques A."/>
        </authorList>
    </citation>
    <scope>NUCLEOTIDE SEQUENCE</scope>
    <source>
        <strain evidence="3">RhyPub2mFocal</strain>
        <tissue evidence="3">Leaves</tissue>
    </source>
</reference>
<dbReference type="Pfam" id="PF01541">
    <property type="entry name" value="GIY-YIG"/>
    <property type="match status" value="1"/>
</dbReference>
<dbReference type="InterPro" id="IPR050381">
    <property type="entry name" value="SLX1_endonuclease"/>
</dbReference>
<evidence type="ECO:0000313" key="3">
    <source>
        <dbReference type="EMBL" id="KAJ4787098.1"/>
    </source>
</evidence>
<dbReference type="PANTHER" id="PTHR20208">
    <property type="entry name" value="STRUCTURE-SPECIFIC ENDONUCLEASE SUBUNIT SLX1"/>
    <property type="match status" value="1"/>
</dbReference>
<dbReference type="GO" id="GO:0004519">
    <property type="term" value="F:endonuclease activity"/>
    <property type="evidence" value="ECO:0007669"/>
    <property type="project" value="UniProtKB-KW"/>
</dbReference>
<dbReference type="AlphaFoldDB" id="A0AAV8F8P4"/>
<feature type="compositionally biased region" description="Polar residues" evidence="1">
    <location>
        <begin position="60"/>
        <end position="73"/>
    </location>
</feature>
<dbReference type="Proteomes" id="UP001140206">
    <property type="component" value="Chromosome 2"/>
</dbReference>